<reference evidence="2" key="1">
    <citation type="submission" date="2019-08" db="EMBL/GenBank/DDBJ databases">
        <authorList>
            <person name="Kucharzyk K."/>
            <person name="Murdoch R.W."/>
            <person name="Higgins S."/>
            <person name="Loffler F."/>
        </authorList>
    </citation>
    <scope>NUCLEOTIDE SEQUENCE</scope>
</reference>
<dbReference type="PANTHER" id="PTHR43312">
    <property type="entry name" value="D-THREO-ALDOSE 1-DEHYDROGENASE"/>
    <property type="match status" value="1"/>
</dbReference>
<dbReference type="Pfam" id="PF00248">
    <property type="entry name" value="Aldo_ket_red"/>
    <property type="match status" value="1"/>
</dbReference>
<dbReference type="SUPFAM" id="SSF51430">
    <property type="entry name" value="NAD(P)-linked oxidoreductase"/>
    <property type="match status" value="1"/>
</dbReference>
<accession>A0A644SV62</accession>
<dbReference type="Pfam" id="PF13534">
    <property type="entry name" value="Fer4_17"/>
    <property type="match status" value="1"/>
</dbReference>
<protein>
    <recommendedName>
        <fullName evidence="1">4Fe-4S ferredoxin-type domain-containing protein</fullName>
    </recommendedName>
</protein>
<organism evidence="2">
    <name type="scientific">bioreactor metagenome</name>
    <dbReference type="NCBI Taxonomy" id="1076179"/>
    <lineage>
        <taxon>unclassified sequences</taxon>
        <taxon>metagenomes</taxon>
        <taxon>ecological metagenomes</taxon>
    </lineage>
</organism>
<dbReference type="InterPro" id="IPR020471">
    <property type="entry name" value="AKR"/>
</dbReference>
<dbReference type="InterPro" id="IPR023210">
    <property type="entry name" value="NADP_OxRdtase_dom"/>
</dbReference>
<evidence type="ECO:0000259" key="1">
    <source>
        <dbReference type="PROSITE" id="PS51379"/>
    </source>
</evidence>
<feature type="domain" description="4Fe-4S ferredoxin-type" evidence="1">
    <location>
        <begin position="298"/>
        <end position="327"/>
    </location>
</feature>
<dbReference type="GO" id="GO:0016491">
    <property type="term" value="F:oxidoreductase activity"/>
    <property type="evidence" value="ECO:0007669"/>
    <property type="project" value="InterPro"/>
</dbReference>
<dbReference type="SUPFAM" id="SSF46548">
    <property type="entry name" value="alpha-helical ferredoxin"/>
    <property type="match status" value="1"/>
</dbReference>
<sequence>MEKRQLGRTGMEVSVISFGALPIQRCTMEEAGPVLHKVLDAGINFIDTARAYTDSEAKIGKYIASRRSEYYLATKSMARDKAGMAKDVDISLQTMQVEYIDLYQVHNIKTRQDLDAVMAPGGALEALKEAKAAGKIRFIGVTGHSVDLLMEAVKSDQFDTVQVPFNFIETKANEKLFPLAKAMNVGRIVMKPLGGGQVRSFDLALRFILEQDISVAIPGMDDIVQIDENLAAAKNFRPLTQEEQAILKKEAADIGPNFCRRCGYCMPCAAGIDIPQTFIFHLQYSSYGLKEAIPLRYAGMKAKASDCIECGICEERCPYDLPIRDRMKQVAKDLG</sequence>
<dbReference type="PRINTS" id="PR00069">
    <property type="entry name" value="ALDKETRDTASE"/>
</dbReference>
<dbReference type="InterPro" id="IPR036812">
    <property type="entry name" value="NAD(P)_OxRdtase_dom_sf"/>
</dbReference>
<gene>
    <name evidence="2" type="ORF">SDC9_04036</name>
</gene>
<dbReference type="AlphaFoldDB" id="A0A644SV62"/>
<proteinExistence type="predicted"/>
<dbReference type="InterPro" id="IPR017896">
    <property type="entry name" value="4Fe4S_Fe-S-bd"/>
</dbReference>
<evidence type="ECO:0000313" key="2">
    <source>
        <dbReference type="EMBL" id="MPL58503.1"/>
    </source>
</evidence>
<dbReference type="CDD" id="cd19100">
    <property type="entry name" value="AKR_unchar"/>
    <property type="match status" value="1"/>
</dbReference>
<dbReference type="PROSITE" id="PS00198">
    <property type="entry name" value="4FE4S_FER_1"/>
    <property type="match status" value="1"/>
</dbReference>
<dbReference type="EMBL" id="VSSQ01000007">
    <property type="protein sequence ID" value="MPL58503.1"/>
    <property type="molecule type" value="Genomic_DNA"/>
</dbReference>
<name>A0A644SV62_9ZZZZ</name>
<dbReference type="Gene3D" id="3.20.20.100">
    <property type="entry name" value="NADP-dependent oxidoreductase domain"/>
    <property type="match status" value="1"/>
</dbReference>
<dbReference type="PANTHER" id="PTHR43312:SF1">
    <property type="entry name" value="NADP-DEPENDENT OXIDOREDUCTASE DOMAIN-CONTAINING PROTEIN"/>
    <property type="match status" value="1"/>
</dbReference>
<dbReference type="PROSITE" id="PS51379">
    <property type="entry name" value="4FE4S_FER_2"/>
    <property type="match status" value="1"/>
</dbReference>
<comment type="caution">
    <text evidence="2">The sequence shown here is derived from an EMBL/GenBank/DDBJ whole genome shotgun (WGS) entry which is preliminary data.</text>
</comment>
<dbReference type="InterPro" id="IPR053135">
    <property type="entry name" value="AKR2_Oxidoreductase"/>
</dbReference>
<dbReference type="InterPro" id="IPR017900">
    <property type="entry name" value="4Fe4S_Fe_S_CS"/>
</dbReference>